<keyword evidence="3" id="KW-0687">Ribonucleoprotein</keyword>
<evidence type="ECO:0000313" key="5">
    <source>
        <dbReference type="EMBL" id="ODQ69726.1"/>
    </source>
</evidence>
<reference evidence="5 6" key="1">
    <citation type="journal article" date="2016" name="Proc. Natl. Acad. Sci. U.S.A.">
        <title>Comparative genomics of biotechnologically important yeasts.</title>
        <authorList>
            <person name="Riley R."/>
            <person name="Haridas S."/>
            <person name="Wolfe K.H."/>
            <person name="Lopes M.R."/>
            <person name="Hittinger C.T."/>
            <person name="Goeker M."/>
            <person name="Salamov A.A."/>
            <person name="Wisecaver J.H."/>
            <person name="Long T.M."/>
            <person name="Calvey C.H."/>
            <person name="Aerts A.L."/>
            <person name="Barry K.W."/>
            <person name="Choi C."/>
            <person name="Clum A."/>
            <person name="Coughlan A.Y."/>
            <person name="Deshpande S."/>
            <person name="Douglass A.P."/>
            <person name="Hanson S.J."/>
            <person name="Klenk H.-P."/>
            <person name="LaButti K.M."/>
            <person name="Lapidus A."/>
            <person name="Lindquist E.A."/>
            <person name="Lipzen A.M."/>
            <person name="Meier-Kolthoff J.P."/>
            <person name="Ohm R.A."/>
            <person name="Otillar R.P."/>
            <person name="Pangilinan J.L."/>
            <person name="Peng Y."/>
            <person name="Rokas A."/>
            <person name="Rosa C.A."/>
            <person name="Scheuner C."/>
            <person name="Sibirny A.A."/>
            <person name="Slot J.C."/>
            <person name="Stielow J.B."/>
            <person name="Sun H."/>
            <person name="Kurtzman C.P."/>
            <person name="Blackwell M."/>
            <person name="Grigoriev I.V."/>
            <person name="Jeffries T.W."/>
        </authorList>
    </citation>
    <scope>NUCLEOTIDE SEQUENCE [LARGE SCALE GENOMIC DNA]</scope>
    <source>
        <strain evidence="5 6">NRRL Y-11557</strain>
    </source>
</reference>
<name>A0A1E3PWC7_LIPST</name>
<dbReference type="GO" id="GO:0003723">
    <property type="term" value="F:RNA binding"/>
    <property type="evidence" value="ECO:0007669"/>
    <property type="project" value="TreeGrafter"/>
</dbReference>
<dbReference type="Gene3D" id="3.100.10.10">
    <property type="match status" value="1"/>
</dbReference>
<evidence type="ECO:0000256" key="2">
    <source>
        <dbReference type="ARBA" id="ARBA00022980"/>
    </source>
</evidence>
<feature type="domain" description="Large ribosomal subunit protein uL15/eL18" evidence="4">
    <location>
        <begin position="2"/>
        <end position="187"/>
    </location>
</feature>
<dbReference type="InterPro" id="IPR000039">
    <property type="entry name" value="Ribosomal_eL18"/>
</dbReference>
<dbReference type="STRING" id="675824.A0A1E3PWC7"/>
<evidence type="ECO:0000256" key="3">
    <source>
        <dbReference type="ARBA" id="ARBA00023274"/>
    </source>
</evidence>
<dbReference type="InterPro" id="IPR021132">
    <property type="entry name" value="Ribosomal_eL18/eL18-A/B/_CS"/>
</dbReference>
<evidence type="ECO:0000313" key="6">
    <source>
        <dbReference type="Proteomes" id="UP000094385"/>
    </source>
</evidence>
<gene>
    <name evidence="5" type="ORF">LIPSTDRAFT_6396</name>
</gene>
<proteinExistence type="inferred from homology"/>
<dbReference type="InterPro" id="IPR036227">
    <property type="entry name" value="Ribosomal_uL15/eL18_sf"/>
</dbReference>
<organism evidence="5 6">
    <name type="scientific">Lipomyces starkeyi NRRL Y-11557</name>
    <dbReference type="NCBI Taxonomy" id="675824"/>
    <lineage>
        <taxon>Eukaryota</taxon>
        <taxon>Fungi</taxon>
        <taxon>Dikarya</taxon>
        <taxon>Ascomycota</taxon>
        <taxon>Saccharomycotina</taxon>
        <taxon>Lipomycetes</taxon>
        <taxon>Lipomycetales</taxon>
        <taxon>Lipomycetaceae</taxon>
        <taxon>Lipomyces</taxon>
    </lineage>
</organism>
<dbReference type="EMBL" id="KV454302">
    <property type="protein sequence ID" value="ODQ69726.1"/>
    <property type="molecule type" value="Genomic_DNA"/>
</dbReference>
<dbReference type="PANTHER" id="PTHR10934:SF2">
    <property type="entry name" value="LARGE RIBOSOMAL SUBUNIT PROTEIN EL18"/>
    <property type="match status" value="1"/>
</dbReference>
<dbReference type="GO" id="GO:0003735">
    <property type="term" value="F:structural constituent of ribosome"/>
    <property type="evidence" value="ECO:0007669"/>
    <property type="project" value="InterPro"/>
</dbReference>
<evidence type="ECO:0000259" key="4">
    <source>
        <dbReference type="Pfam" id="PF17135"/>
    </source>
</evidence>
<dbReference type="PANTHER" id="PTHR10934">
    <property type="entry name" value="60S RIBOSOMAL PROTEIN L18"/>
    <property type="match status" value="1"/>
</dbReference>
<dbReference type="InterPro" id="IPR021131">
    <property type="entry name" value="Ribosomal_uL15/eL18"/>
</dbReference>
<dbReference type="GO" id="GO:0022625">
    <property type="term" value="C:cytosolic large ribosomal subunit"/>
    <property type="evidence" value="ECO:0007669"/>
    <property type="project" value="TreeGrafter"/>
</dbReference>
<dbReference type="Proteomes" id="UP000094385">
    <property type="component" value="Unassembled WGS sequence"/>
</dbReference>
<accession>A0A1E3PWC7</accession>
<dbReference type="OrthoDB" id="6353017at2759"/>
<dbReference type="Pfam" id="PF17135">
    <property type="entry name" value="Ribosomal_L18"/>
    <property type="match status" value="1"/>
</dbReference>
<keyword evidence="6" id="KW-1185">Reference proteome</keyword>
<dbReference type="GO" id="GO:0006412">
    <property type="term" value="P:translation"/>
    <property type="evidence" value="ECO:0007669"/>
    <property type="project" value="InterPro"/>
</dbReference>
<protein>
    <recommendedName>
        <fullName evidence="4">Large ribosomal subunit protein uL15/eL18 domain-containing protein</fullName>
    </recommendedName>
</protein>
<dbReference type="AlphaFoldDB" id="A0A1E3PWC7"/>
<evidence type="ECO:0000256" key="1">
    <source>
        <dbReference type="ARBA" id="ARBA00006815"/>
    </source>
</evidence>
<dbReference type="PROSITE" id="PS01106">
    <property type="entry name" value="RIBOSOMAL_L18E"/>
    <property type="match status" value="1"/>
</dbReference>
<dbReference type="SUPFAM" id="SSF52080">
    <property type="entry name" value="Ribosomal proteins L15p and L18e"/>
    <property type="match status" value="1"/>
</dbReference>
<comment type="similarity">
    <text evidence="1">Belongs to the eukaryotic ribosomal protein eL18 family.</text>
</comment>
<sequence length="187" mass="20824">MGIDSTKKQHVKSSHRAAPASENVYLKLLVKLYRFLARRTDAKFNSIILRRLFLSKANRPPVSISRIVKAMKVEGNKDKTIVVVGTITDDVRFLGEFPKVTVAALRVTAGAKEKILKAGGEIITLDQLALRAPSGQNTLLLRGPKNARKEVKSFGFGPHKHKVPKILSTGRKFEQARGRRRSRGFKV</sequence>
<keyword evidence="2" id="KW-0689">Ribosomal protein</keyword>
<dbReference type="FunFam" id="3.100.10.10:FF:000001">
    <property type="entry name" value="60S ribosomal protein L18"/>
    <property type="match status" value="1"/>
</dbReference>